<dbReference type="AlphaFoldDB" id="A0A167E9R5"/>
<sequence>MDTVQQARKLLESSEAAKCLELALPVLDSQSSDDVKLEALHLIGEAYLENGDPKNAFECFSKCAELDPDGSKGGMEKFLWLGQLSGGEPGLKWFEKGLHGLRNALTEVNNKAASSSKVNGDNDLQMQFQVKLLHKKINEALCGMIEVWMTDLCMEPEAESQCEKLIAEALLLDEEIPESWSMLGSIRISQQRNDDAREALERSWQLFQAVGDGSIDELPSLIRLAQNMMEMGQHQYVLDVTKRIHVMDDQVVDSFYLNGLAHNELYKEIRDGPDAESKSRIAARHIAGARDAWTLLLNLTNTGDVEVDDELVSSVQELLTTLPEVGDDDFSSSSEEEDEDMEDDDDKVDLKDLDSDEEL</sequence>
<dbReference type="GeneID" id="30036928"/>
<dbReference type="OrthoDB" id="1914839at2759"/>
<dbReference type="Gene3D" id="1.25.40.10">
    <property type="entry name" value="Tetratricopeptide repeat domain"/>
    <property type="match status" value="2"/>
</dbReference>
<dbReference type="KEGG" id="slb:AWJ20_4761"/>
<keyword evidence="4" id="KW-1185">Reference proteome</keyword>
<dbReference type="PROSITE" id="PS50005">
    <property type="entry name" value="TPR"/>
    <property type="match status" value="1"/>
</dbReference>
<dbReference type="SMART" id="SM00028">
    <property type="entry name" value="TPR"/>
    <property type="match status" value="2"/>
</dbReference>
<evidence type="ECO:0000313" key="3">
    <source>
        <dbReference type="EMBL" id="ANB13814.1"/>
    </source>
</evidence>
<accession>A0A167E9R5</accession>
<dbReference type="CDD" id="cd24142">
    <property type="entry name" value="ACL4-like"/>
    <property type="match status" value="1"/>
</dbReference>
<organism evidence="3 4">
    <name type="scientific">Sugiyamaella lignohabitans</name>
    <dbReference type="NCBI Taxonomy" id="796027"/>
    <lineage>
        <taxon>Eukaryota</taxon>
        <taxon>Fungi</taxon>
        <taxon>Dikarya</taxon>
        <taxon>Ascomycota</taxon>
        <taxon>Saccharomycotina</taxon>
        <taxon>Dipodascomycetes</taxon>
        <taxon>Dipodascales</taxon>
        <taxon>Trichomonascaceae</taxon>
        <taxon>Sugiyamaella</taxon>
    </lineage>
</organism>
<keyword evidence="1" id="KW-0802">TPR repeat</keyword>
<feature type="region of interest" description="Disordered" evidence="2">
    <location>
        <begin position="322"/>
        <end position="359"/>
    </location>
</feature>
<protein>
    <submittedName>
        <fullName evidence="3">Uncharacterized protein</fullName>
    </submittedName>
</protein>
<dbReference type="InterPro" id="IPR019734">
    <property type="entry name" value="TPR_rpt"/>
</dbReference>
<name>A0A167E9R5_9ASCO</name>
<dbReference type="Pfam" id="PF13181">
    <property type="entry name" value="TPR_8"/>
    <property type="match status" value="1"/>
</dbReference>
<reference evidence="3 4" key="1">
    <citation type="submission" date="2016-02" db="EMBL/GenBank/DDBJ databases">
        <title>Complete genome sequence and transcriptome regulation of the pentose utilising yeast Sugiyamaella lignohabitans.</title>
        <authorList>
            <person name="Bellasio M."/>
            <person name="Peymann A."/>
            <person name="Valli M."/>
            <person name="Sipitzky M."/>
            <person name="Graf A."/>
            <person name="Sauer M."/>
            <person name="Marx H."/>
            <person name="Mattanovich D."/>
        </authorList>
    </citation>
    <scope>NUCLEOTIDE SEQUENCE [LARGE SCALE GENOMIC DNA]</scope>
    <source>
        <strain evidence="3 4">CBS 10342</strain>
    </source>
</reference>
<evidence type="ECO:0000313" key="4">
    <source>
        <dbReference type="Proteomes" id="UP000189580"/>
    </source>
</evidence>
<dbReference type="RefSeq" id="XP_018736291.1">
    <property type="nucleotide sequence ID" value="XM_018881854.1"/>
</dbReference>
<dbReference type="InterPro" id="IPR011990">
    <property type="entry name" value="TPR-like_helical_dom_sf"/>
</dbReference>
<gene>
    <name evidence="3" type="ORF">AWJ20_4761</name>
</gene>
<evidence type="ECO:0000256" key="2">
    <source>
        <dbReference type="SAM" id="MobiDB-lite"/>
    </source>
</evidence>
<feature type="repeat" description="TPR" evidence="1">
    <location>
        <begin position="37"/>
        <end position="70"/>
    </location>
</feature>
<dbReference type="SUPFAM" id="SSF48452">
    <property type="entry name" value="TPR-like"/>
    <property type="match status" value="2"/>
</dbReference>
<proteinExistence type="predicted"/>
<feature type="compositionally biased region" description="Acidic residues" evidence="2">
    <location>
        <begin position="325"/>
        <end position="347"/>
    </location>
</feature>
<dbReference type="EMBL" id="CP014502">
    <property type="protein sequence ID" value="ANB13814.1"/>
    <property type="molecule type" value="Genomic_DNA"/>
</dbReference>
<evidence type="ECO:0000256" key="1">
    <source>
        <dbReference type="PROSITE-ProRule" id="PRU00339"/>
    </source>
</evidence>
<dbReference type="Proteomes" id="UP000189580">
    <property type="component" value="Chromosome d"/>
</dbReference>